<keyword evidence="10" id="KW-0325">Glycoprotein</keyword>
<dbReference type="PANTHER" id="PTHR24243:SF235">
    <property type="entry name" value="NEUROMEDIN-U RECEPTOR 1-RELATED"/>
    <property type="match status" value="1"/>
</dbReference>
<dbReference type="PANTHER" id="PTHR24243">
    <property type="entry name" value="G-PROTEIN COUPLED RECEPTOR"/>
    <property type="match status" value="1"/>
</dbReference>
<organism evidence="15 16">
    <name type="scientific">Aldrovandia affinis</name>
    <dbReference type="NCBI Taxonomy" id="143900"/>
    <lineage>
        <taxon>Eukaryota</taxon>
        <taxon>Metazoa</taxon>
        <taxon>Chordata</taxon>
        <taxon>Craniata</taxon>
        <taxon>Vertebrata</taxon>
        <taxon>Euteleostomi</taxon>
        <taxon>Actinopterygii</taxon>
        <taxon>Neopterygii</taxon>
        <taxon>Teleostei</taxon>
        <taxon>Notacanthiformes</taxon>
        <taxon>Halosauridae</taxon>
        <taxon>Aldrovandia</taxon>
    </lineage>
</organism>
<reference evidence="15" key="1">
    <citation type="journal article" date="2023" name="Science">
        <title>Genome structures resolve the early diversification of teleost fishes.</title>
        <authorList>
            <person name="Parey E."/>
            <person name="Louis A."/>
            <person name="Montfort J."/>
            <person name="Bouchez O."/>
            <person name="Roques C."/>
            <person name="Iampietro C."/>
            <person name="Lluch J."/>
            <person name="Castinel A."/>
            <person name="Donnadieu C."/>
            <person name="Desvignes T."/>
            <person name="Floi Bucao C."/>
            <person name="Jouanno E."/>
            <person name="Wen M."/>
            <person name="Mejri S."/>
            <person name="Dirks R."/>
            <person name="Jansen H."/>
            <person name="Henkel C."/>
            <person name="Chen W.J."/>
            <person name="Zahm M."/>
            <person name="Cabau C."/>
            <person name="Klopp C."/>
            <person name="Thompson A.W."/>
            <person name="Robinson-Rechavi M."/>
            <person name="Braasch I."/>
            <person name="Lecointre G."/>
            <person name="Bobe J."/>
            <person name="Postlethwait J.H."/>
            <person name="Berthelot C."/>
            <person name="Roest Crollius H."/>
            <person name="Guiguen Y."/>
        </authorList>
    </citation>
    <scope>NUCLEOTIDE SEQUENCE</scope>
    <source>
        <strain evidence="15">NC1722</strain>
    </source>
</reference>
<keyword evidence="7 13" id="KW-0472">Membrane</keyword>
<keyword evidence="6" id="KW-0297">G-protein coupled receptor</keyword>
<evidence type="ECO:0000256" key="9">
    <source>
        <dbReference type="ARBA" id="ARBA00023170"/>
    </source>
</evidence>
<dbReference type="Proteomes" id="UP001221898">
    <property type="component" value="Unassembled WGS sequence"/>
</dbReference>
<keyword evidence="5 13" id="KW-1133">Transmembrane helix</keyword>
<keyword evidence="11" id="KW-0807">Transducer</keyword>
<dbReference type="GO" id="GO:0005886">
    <property type="term" value="C:plasma membrane"/>
    <property type="evidence" value="ECO:0007669"/>
    <property type="project" value="UniProtKB-SubCell"/>
</dbReference>
<dbReference type="Gene3D" id="1.20.1070.10">
    <property type="entry name" value="Rhodopsin 7-helix transmembrane proteins"/>
    <property type="match status" value="1"/>
</dbReference>
<protein>
    <recommendedName>
        <fullName evidence="14">G-protein coupled receptors family 1 profile domain-containing protein</fullName>
    </recommendedName>
</protein>
<gene>
    <name evidence="15" type="ORF">AAFF_G00003800</name>
</gene>
<dbReference type="Pfam" id="PF00001">
    <property type="entry name" value="7tm_1"/>
    <property type="match status" value="1"/>
</dbReference>
<evidence type="ECO:0000256" key="1">
    <source>
        <dbReference type="ARBA" id="ARBA00003593"/>
    </source>
</evidence>
<dbReference type="AlphaFoldDB" id="A0AAD7TF43"/>
<evidence type="ECO:0000313" key="15">
    <source>
        <dbReference type="EMBL" id="KAJ8418881.1"/>
    </source>
</evidence>
<name>A0AAD7TF43_9TELE</name>
<comment type="function">
    <text evidence="1">Receptor for the neuromedin-U and neuromedin-S neuropeptides.</text>
</comment>
<evidence type="ECO:0000256" key="7">
    <source>
        <dbReference type="ARBA" id="ARBA00023136"/>
    </source>
</evidence>
<accession>A0AAD7TF43</accession>
<evidence type="ECO:0000256" key="11">
    <source>
        <dbReference type="ARBA" id="ARBA00023224"/>
    </source>
</evidence>
<dbReference type="SUPFAM" id="SSF81321">
    <property type="entry name" value="Family A G protein-coupled receptor-like"/>
    <property type="match status" value="1"/>
</dbReference>
<proteinExistence type="predicted"/>
<comment type="caution">
    <text evidence="15">The sequence shown here is derived from an EMBL/GenBank/DDBJ whole genome shotgun (WGS) entry which is preliminary data.</text>
</comment>
<dbReference type="PRINTS" id="PR01565">
    <property type="entry name" value="NEUROMEDINUR"/>
</dbReference>
<feature type="transmembrane region" description="Helical" evidence="13">
    <location>
        <begin position="298"/>
        <end position="323"/>
    </location>
</feature>
<evidence type="ECO:0000256" key="12">
    <source>
        <dbReference type="SAM" id="Coils"/>
    </source>
</evidence>
<keyword evidence="12" id="KW-0175">Coiled coil</keyword>
<evidence type="ECO:0000256" key="8">
    <source>
        <dbReference type="ARBA" id="ARBA00023157"/>
    </source>
</evidence>
<keyword evidence="9" id="KW-0675">Receptor</keyword>
<evidence type="ECO:0000313" key="16">
    <source>
        <dbReference type="Proteomes" id="UP001221898"/>
    </source>
</evidence>
<evidence type="ECO:0000256" key="10">
    <source>
        <dbReference type="ARBA" id="ARBA00023180"/>
    </source>
</evidence>
<dbReference type="PROSITE" id="PS50262">
    <property type="entry name" value="G_PROTEIN_RECEP_F1_2"/>
    <property type="match status" value="1"/>
</dbReference>
<evidence type="ECO:0000256" key="5">
    <source>
        <dbReference type="ARBA" id="ARBA00022989"/>
    </source>
</evidence>
<keyword evidence="3" id="KW-1003">Cell membrane</keyword>
<dbReference type="InterPro" id="IPR000276">
    <property type="entry name" value="GPCR_Rhodpsn"/>
</dbReference>
<keyword evidence="4 13" id="KW-0812">Transmembrane</keyword>
<evidence type="ECO:0000256" key="3">
    <source>
        <dbReference type="ARBA" id="ARBA00022475"/>
    </source>
</evidence>
<dbReference type="EMBL" id="JAINUG010000001">
    <property type="protein sequence ID" value="KAJ8418881.1"/>
    <property type="molecule type" value="Genomic_DNA"/>
</dbReference>
<evidence type="ECO:0000259" key="14">
    <source>
        <dbReference type="PROSITE" id="PS50262"/>
    </source>
</evidence>
<dbReference type="GO" id="GO:0001607">
    <property type="term" value="F:neuromedin U receptor activity"/>
    <property type="evidence" value="ECO:0007669"/>
    <property type="project" value="InterPro"/>
</dbReference>
<feature type="coiled-coil region" evidence="12">
    <location>
        <begin position="35"/>
        <end position="242"/>
    </location>
</feature>
<evidence type="ECO:0000256" key="2">
    <source>
        <dbReference type="ARBA" id="ARBA00004651"/>
    </source>
</evidence>
<sequence length="393" mass="45626">MLEGKNQQCLDIQESQDQAKEEYARALGDVQTRFKQEKEKEVAALRQELAEMRNSQEKVKSEDYELKMENNKLKVEAKEATLTLDDLARQIRDGQAALNRTVLEKDTRIEALKLEKGQLEGELSQAERRLVEQAQQYQQTIEELTRARSMDASALQMEHECAVKLNQEKDFEIAELKREMEQMAADHRDTNEMLSTSVAGQKQLTELLRDKDLFVETLKAKATEAQRELDQKEAQQRATENYFHEVLKIQTETLLDLHDRLERVIVLVVVFGICWAPFHTDRLMWSFIDHWTSNHLEIFQYVHTISGVFFYLSSAVNPILYNLMSTRFRETFREVMCHNTQRQAARKYSLSVTRVTLRSTVCEIPPSVGTTVADGEDYDMFTNGHQEHENTVA</sequence>
<evidence type="ECO:0000256" key="13">
    <source>
        <dbReference type="SAM" id="Phobius"/>
    </source>
</evidence>
<keyword evidence="16" id="KW-1185">Reference proteome</keyword>
<feature type="domain" description="G-protein coupled receptors family 1 profile" evidence="14">
    <location>
        <begin position="264"/>
        <end position="321"/>
    </location>
</feature>
<dbReference type="InterPro" id="IPR005390">
    <property type="entry name" value="NeuromedU_rcpt"/>
</dbReference>
<feature type="transmembrane region" description="Helical" evidence="13">
    <location>
        <begin position="261"/>
        <end position="278"/>
    </location>
</feature>
<evidence type="ECO:0000256" key="4">
    <source>
        <dbReference type="ARBA" id="ARBA00022692"/>
    </source>
</evidence>
<dbReference type="InterPro" id="IPR017452">
    <property type="entry name" value="GPCR_Rhodpsn_7TM"/>
</dbReference>
<evidence type="ECO:0000256" key="6">
    <source>
        <dbReference type="ARBA" id="ARBA00023040"/>
    </source>
</evidence>
<dbReference type="PRINTS" id="PR00237">
    <property type="entry name" value="GPCRRHODOPSN"/>
</dbReference>
<keyword evidence="8" id="KW-1015">Disulfide bond</keyword>
<comment type="subcellular location">
    <subcellularLocation>
        <location evidence="2">Cell membrane</location>
        <topology evidence="2">Multi-pass membrane protein</topology>
    </subcellularLocation>
</comment>